<organism evidence="2 3">
    <name type="scientific">Candidatus Reconcilbacillus cellulovorans</name>
    <dbReference type="NCBI Taxonomy" id="1906605"/>
    <lineage>
        <taxon>Bacteria</taxon>
        <taxon>Bacillati</taxon>
        <taxon>Bacillota</taxon>
        <taxon>Bacilli</taxon>
        <taxon>Bacillales</taxon>
        <taxon>Paenibacillaceae</taxon>
        <taxon>Candidatus Reconcilbacillus</taxon>
    </lineage>
</organism>
<evidence type="ECO:0000313" key="2">
    <source>
        <dbReference type="EMBL" id="PDO09616.1"/>
    </source>
</evidence>
<evidence type="ECO:0000313" key="3">
    <source>
        <dbReference type="Proteomes" id="UP000243688"/>
    </source>
</evidence>
<dbReference type="AlphaFoldDB" id="A0A2A6DYH0"/>
<name>A0A2A6DYH0_9BACL</name>
<evidence type="ECO:0000259" key="1">
    <source>
        <dbReference type="Pfam" id="PF07833"/>
    </source>
</evidence>
<comment type="caution">
    <text evidence="2">The sequence shown here is derived from an EMBL/GenBank/DDBJ whole genome shotgun (WGS) entry which is preliminary data.</text>
</comment>
<proteinExistence type="predicted"/>
<sequence>MSEIWNSGANSDLRALYERMRRFMVRNVPNPKSLDVSPVVETVLGESTQLYRIRASIADDEIPDLLVEFLDNLIQDREEFKSLVLQVYKTAQEHEELAERLPEEAMPTEEELEKFFVEFKAVVASLKARLEEPSVRKEWFGPIDGRLTFDLYVDTSLDLRKLSASLEASQEEEGAFRLSVELEQRKATAFKRSTAFPDTTKAVDPDDLATTADWLRLVDRDSDLFAMLRDDFKLSRKKIEIRTSSFEVGPPGAVPRPFIDPETGRLMLPVRYVGERLDCEVQWEPPDTVTVVDPWTDKTIRMKIGDREATVDGRPVAMGVPAVRFQGSVYMPARFLAEQLGASVEWNGSSATVIITRK</sequence>
<dbReference type="SUPFAM" id="SSF55383">
    <property type="entry name" value="Copper amine oxidase, domain N"/>
    <property type="match status" value="1"/>
</dbReference>
<dbReference type="EMBL" id="MOXJ01000033">
    <property type="protein sequence ID" value="PDO09616.1"/>
    <property type="molecule type" value="Genomic_DNA"/>
</dbReference>
<dbReference type="Proteomes" id="UP000243688">
    <property type="component" value="Unassembled WGS sequence"/>
</dbReference>
<gene>
    <name evidence="2" type="ORF">BLM47_11575</name>
</gene>
<reference evidence="2 3" key="1">
    <citation type="submission" date="2016-12" db="EMBL/GenBank/DDBJ databases">
        <title>Candidatus Reconcilibacillus cellulovorans genome.</title>
        <authorList>
            <person name="Kolinko S."/>
            <person name="Wu Y.-W."/>
            <person name="Tachea F."/>
            <person name="Denzel E."/>
            <person name="Hiras J."/>
            <person name="Baecker N."/>
            <person name="Chan L.J."/>
            <person name="Eichorst S.A."/>
            <person name="Frey D."/>
            <person name="Adams P.D."/>
            <person name="Pray T."/>
            <person name="Tanjore D."/>
            <person name="Petzold C.J."/>
            <person name="Gladden J.M."/>
            <person name="Simmons B.A."/>
            <person name="Singer S.W."/>
        </authorList>
    </citation>
    <scope>NUCLEOTIDE SEQUENCE [LARGE SCALE GENOMIC DNA]</scope>
    <source>
        <strain evidence="2">JTherm</strain>
    </source>
</reference>
<protein>
    <recommendedName>
        <fullName evidence="1">Copper amine oxidase-like N-terminal domain-containing protein</fullName>
    </recommendedName>
</protein>
<accession>A0A2A6DYH0</accession>
<dbReference type="InterPro" id="IPR036582">
    <property type="entry name" value="Mao_N_sf"/>
</dbReference>
<dbReference type="Pfam" id="PF07833">
    <property type="entry name" value="Cu_amine_oxidN1"/>
    <property type="match status" value="1"/>
</dbReference>
<dbReference type="Gene3D" id="3.30.457.10">
    <property type="entry name" value="Copper amine oxidase-like, N-terminal domain"/>
    <property type="match status" value="1"/>
</dbReference>
<dbReference type="InterPro" id="IPR012854">
    <property type="entry name" value="Cu_amine_oxidase-like_N"/>
</dbReference>
<feature type="domain" description="Copper amine oxidase-like N-terminal" evidence="1">
    <location>
        <begin position="257"/>
        <end position="355"/>
    </location>
</feature>